<dbReference type="InterPro" id="IPR003439">
    <property type="entry name" value="ABC_transporter-like_ATP-bd"/>
</dbReference>
<evidence type="ECO:0000256" key="4">
    <source>
        <dbReference type="ARBA" id="ARBA00022475"/>
    </source>
</evidence>
<dbReference type="InterPro" id="IPR017871">
    <property type="entry name" value="ABC_transporter-like_CS"/>
</dbReference>
<dbReference type="SMART" id="SM00382">
    <property type="entry name" value="AAA"/>
    <property type="match status" value="2"/>
</dbReference>
<dbReference type="PROSITE" id="PS00211">
    <property type="entry name" value="ABC_TRANSPORTER_1"/>
    <property type="match status" value="1"/>
</dbReference>
<reference evidence="12 13" key="1">
    <citation type="submission" date="2013-12" db="EMBL/GenBank/DDBJ databases">
        <authorList>
            <consortium name="DOE Joint Genome Institute"/>
            <person name="Muyzer G."/>
            <person name="Huntemann M."/>
            <person name="Han J."/>
            <person name="Chen A."/>
            <person name="Kyrpides N."/>
            <person name="Mavromatis K."/>
            <person name="Markowitz V."/>
            <person name="Palaniappan K."/>
            <person name="Ivanova N."/>
            <person name="Schaumberg A."/>
            <person name="Pati A."/>
            <person name="Liolios K."/>
            <person name="Nordberg H.P."/>
            <person name="Cantor M.N."/>
            <person name="Hua S.X."/>
            <person name="Woyke T."/>
        </authorList>
    </citation>
    <scope>NUCLEOTIDE SEQUENCE [LARGE SCALE GENOMIC DNA]</scope>
    <source>
        <strain evidence="12 13">ARh 1</strain>
    </source>
</reference>
<dbReference type="GO" id="GO:0005524">
    <property type="term" value="F:ATP binding"/>
    <property type="evidence" value="ECO:0007669"/>
    <property type="project" value="UniProtKB-KW"/>
</dbReference>
<proteinExistence type="inferred from homology"/>
<keyword evidence="9" id="KW-0472">Membrane</keyword>
<evidence type="ECO:0000259" key="11">
    <source>
        <dbReference type="PROSITE" id="PS50893"/>
    </source>
</evidence>
<keyword evidence="7" id="KW-0067">ATP-binding</keyword>
<keyword evidence="3" id="KW-0813">Transport</keyword>
<evidence type="ECO:0000256" key="10">
    <source>
        <dbReference type="SAM" id="MobiDB-lite"/>
    </source>
</evidence>
<dbReference type="GO" id="GO:0016887">
    <property type="term" value="F:ATP hydrolysis activity"/>
    <property type="evidence" value="ECO:0007669"/>
    <property type="project" value="InterPro"/>
</dbReference>
<comment type="subcellular location">
    <subcellularLocation>
        <location evidence="1">Cell inner membrane</location>
        <topology evidence="1">Peripheral membrane protein</topology>
    </subcellularLocation>
</comment>
<dbReference type="CDD" id="cd03257">
    <property type="entry name" value="ABC_NikE_OppD_transporters"/>
    <property type="match status" value="2"/>
</dbReference>
<dbReference type="KEGG" id="tti:THITH_01015"/>
<evidence type="ECO:0000313" key="12">
    <source>
        <dbReference type="EMBL" id="AHE97093.1"/>
    </source>
</evidence>
<dbReference type="Pfam" id="PF08352">
    <property type="entry name" value="oligo_HPY"/>
    <property type="match status" value="2"/>
</dbReference>
<evidence type="ECO:0000256" key="8">
    <source>
        <dbReference type="ARBA" id="ARBA00022967"/>
    </source>
</evidence>
<keyword evidence="4" id="KW-1003">Cell membrane</keyword>
<evidence type="ECO:0000256" key="9">
    <source>
        <dbReference type="ARBA" id="ARBA00023136"/>
    </source>
</evidence>
<dbReference type="STRING" id="713585.THITH_01015"/>
<dbReference type="SUPFAM" id="SSF52540">
    <property type="entry name" value="P-loop containing nucleoside triphosphate hydrolases"/>
    <property type="match status" value="2"/>
</dbReference>
<accession>W0DJB3</accession>
<dbReference type="PANTHER" id="PTHR43297:SF14">
    <property type="entry name" value="ATPASE AAA-TYPE CORE DOMAIN-CONTAINING PROTEIN"/>
    <property type="match status" value="1"/>
</dbReference>
<feature type="domain" description="ABC transporter" evidence="11">
    <location>
        <begin position="3"/>
        <end position="247"/>
    </location>
</feature>
<evidence type="ECO:0000256" key="5">
    <source>
        <dbReference type="ARBA" id="ARBA00022519"/>
    </source>
</evidence>
<dbReference type="GO" id="GO:0005886">
    <property type="term" value="C:plasma membrane"/>
    <property type="evidence" value="ECO:0007669"/>
    <property type="project" value="UniProtKB-SubCell"/>
</dbReference>
<dbReference type="HOGENOM" id="CLU_000604_86_2_6"/>
<keyword evidence="6" id="KW-0547">Nucleotide-binding</keyword>
<evidence type="ECO:0000256" key="1">
    <source>
        <dbReference type="ARBA" id="ARBA00004417"/>
    </source>
</evidence>
<evidence type="ECO:0000256" key="6">
    <source>
        <dbReference type="ARBA" id="ARBA00022741"/>
    </source>
</evidence>
<evidence type="ECO:0000256" key="2">
    <source>
        <dbReference type="ARBA" id="ARBA00005417"/>
    </source>
</evidence>
<keyword evidence="5" id="KW-0997">Cell inner membrane</keyword>
<keyword evidence="8" id="KW-1278">Translocase</keyword>
<dbReference type="EMBL" id="CP007029">
    <property type="protein sequence ID" value="AHE97093.1"/>
    <property type="molecule type" value="Genomic_DNA"/>
</dbReference>
<gene>
    <name evidence="12" type="ORF">THITH_01015</name>
</gene>
<sequence>MSVRELSVTYRAEDHRLTALERVDLDLQPGRIVALVGESGSGKSTLGKALLGLLPDSAAVSGQILLDAVDLSGFDERRWNALRWQKISMLFQDAAGSLNPVHRVRDQVAEPLRVHRGLGAAEAGARADAALAAVGLDPSLGRRYPHEISGGQLQRALLAMAMILEPEFVVLDEPTAALDSGTKGAIGRWIRQAADAGTGMLLITHDLELAVALADEVHVLYLGQVFETLPGPELLTRPRHPYSLALSRSVAGLETHRDLGGVRGDALYRVLHRHPTGNGAAEHAHLVGSALSHADCHLPARGCLFAPRCTQAVAECSVEEPELEESQGRRIRCLRGGIVTELRLQGVAKRYGEVHALHPTDLELRAGETFCLVGESGSGKTTLALMAAGMLGPDQGECLFRGRAMESWLRQDRTFLARQIGVVQQHPARAVSHRFTVFEIVAEPLRIQEPRLGREALRERVTGALRDVNLAREPEFLQRYPHELNLGALQRVCIARALITGPSLLIADEPTSALDPGVQAKVLKRLLELQIEKGLTLLMVTHDLGLARKVADRIGVMRAGRIVESGPAVRVLNRPEHPYTRALLQGPFRQQPATPAGGTSGDGTMANDPQREEPCSSIS</sequence>
<dbReference type="PANTHER" id="PTHR43297">
    <property type="entry name" value="OLIGOPEPTIDE TRANSPORT ATP-BINDING PROTEIN APPD"/>
    <property type="match status" value="1"/>
</dbReference>
<keyword evidence="13" id="KW-1185">Reference proteome</keyword>
<comment type="similarity">
    <text evidence="2">Belongs to the ABC transporter superfamily.</text>
</comment>
<dbReference type="InterPro" id="IPR013563">
    <property type="entry name" value="Oligopep_ABC_C"/>
</dbReference>
<feature type="region of interest" description="Disordered" evidence="10">
    <location>
        <begin position="585"/>
        <end position="619"/>
    </location>
</feature>
<evidence type="ECO:0000313" key="13">
    <source>
        <dbReference type="Proteomes" id="UP000005289"/>
    </source>
</evidence>
<evidence type="ECO:0000256" key="3">
    <source>
        <dbReference type="ARBA" id="ARBA00022448"/>
    </source>
</evidence>
<evidence type="ECO:0000256" key="7">
    <source>
        <dbReference type="ARBA" id="ARBA00022840"/>
    </source>
</evidence>
<feature type="domain" description="ABC transporter" evidence="11">
    <location>
        <begin position="342"/>
        <end position="584"/>
    </location>
</feature>
<dbReference type="Pfam" id="PF00005">
    <property type="entry name" value="ABC_tran"/>
    <property type="match status" value="2"/>
</dbReference>
<dbReference type="Gene3D" id="3.40.50.300">
    <property type="entry name" value="P-loop containing nucleotide triphosphate hydrolases"/>
    <property type="match status" value="2"/>
</dbReference>
<dbReference type="InterPro" id="IPR027417">
    <property type="entry name" value="P-loop_NTPase"/>
</dbReference>
<feature type="compositionally biased region" description="Basic and acidic residues" evidence="10">
    <location>
        <begin position="609"/>
        <end position="619"/>
    </location>
</feature>
<name>W0DJB3_9GAMM</name>
<protein>
    <submittedName>
        <fullName evidence="12">Peptide ABC transporter ATPase</fullName>
    </submittedName>
</protein>
<organism evidence="12 13">
    <name type="scientific">Thioalkalivibrio paradoxus ARh 1</name>
    <dbReference type="NCBI Taxonomy" id="713585"/>
    <lineage>
        <taxon>Bacteria</taxon>
        <taxon>Pseudomonadati</taxon>
        <taxon>Pseudomonadota</taxon>
        <taxon>Gammaproteobacteria</taxon>
        <taxon>Chromatiales</taxon>
        <taxon>Ectothiorhodospiraceae</taxon>
        <taxon>Thioalkalivibrio</taxon>
    </lineage>
</organism>
<dbReference type="GO" id="GO:0015833">
    <property type="term" value="P:peptide transport"/>
    <property type="evidence" value="ECO:0007669"/>
    <property type="project" value="InterPro"/>
</dbReference>
<dbReference type="Proteomes" id="UP000005289">
    <property type="component" value="Chromosome"/>
</dbReference>
<dbReference type="InterPro" id="IPR050388">
    <property type="entry name" value="ABC_Ni/Peptide_Import"/>
</dbReference>
<dbReference type="InterPro" id="IPR003593">
    <property type="entry name" value="AAA+_ATPase"/>
</dbReference>
<dbReference type="AlphaFoldDB" id="W0DJB3"/>
<dbReference type="PROSITE" id="PS50893">
    <property type="entry name" value="ABC_TRANSPORTER_2"/>
    <property type="match status" value="2"/>
</dbReference>